<proteinExistence type="predicted"/>
<accession>A0A7J6B499</accession>
<organism evidence="1 2">
    <name type="scientific">Ameiurus melas</name>
    <name type="common">Black bullhead</name>
    <name type="synonym">Silurus melas</name>
    <dbReference type="NCBI Taxonomy" id="219545"/>
    <lineage>
        <taxon>Eukaryota</taxon>
        <taxon>Metazoa</taxon>
        <taxon>Chordata</taxon>
        <taxon>Craniata</taxon>
        <taxon>Vertebrata</taxon>
        <taxon>Euteleostomi</taxon>
        <taxon>Actinopterygii</taxon>
        <taxon>Neopterygii</taxon>
        <taxon>Teleostei</taxon>
        <taxon>Ostariophysi</taxon>
        <taxon>Siluriformes</taxon>
        <taxon>Ictaluridae</taxon>
        <taxon>Ameiurus</taxon>
    </lineage>
</organism>
<keyword evidence="2" id="KW-1185">Reference proteome</keyword>
<evidence type="ECO:0000313" key="1">
    <source>
        <dbReference type="EMBL" id="KAF4089954.1"/>
    </source>
</evidence>
<dbReference type="EMBL" id="JAAGNN010000004">
    <property type="protein sequence ID" value="KAF4089954.1"/>
    <property type="molecule type" value="Genomic_DNA"/>
</dbReference>
<gene>
    <name evidence="1" type="ORF">AMELA_G00044130</name>
</gene>
<protein>
    <submittedName>
        <fullName evidence="1">Uncharacterized protein</fullName>
    </submittedName>
</protein>
<evidence type="ECO:0000313" key="2">
    <source>
        <dbReference type="Proteomes" id="UP000593565"/>
    </source>
</evidence>
<dbReference type="Proteomes" id="UP000593565">
    <property type="component" value="Unassembled WGS sequence"/>
</dbReference>
<sequence>MLSTDPGFCCDRPDHRIFSVSGACIAVSSPWIRLLTVNTLSQGTFTEARRERFQLRDPVKPMSRLCLSISAPMKDGRFLPGEKAV</sequence>
<comment type="caution">
    <text evidence="1">The sequence shown here is derived from an EMBL/GenBank/DDBJ whole genome shotgun (WGS) entry which is preliminary data.</text>
</comment>
<name>A0A7J6B499_AMEME</name>
<reference evidence="1 2" key="1">
    <citation type="submission" date="2020-02" db="EMBL/GenBank/DDBJ databases">
        <title>A chromosome-scale genome assembly of the black bullhead catfish (Ameiurus melas).</title>
        <authorList>
            <person name="Wen M."/>
            <person name="Zham M."/>
            <person name="Cabau C."/>
            <person name="Klopp C."/>
            <person name="Donnadieu C."/>
            <person name="Roques C."/>
            <person name="Bouchez O."/>
            <person name="Lampietro C."/>
            <person name="Jouanno E."/>
            <person name="Herpin A."/>
            <person name="Louis A."/>
            <person name="Berthelot C."/>
            <person name="Parey E."/>
            <person name="Roest-Crollius H."/>
            <person name="Braasch I."/>
            <person name="Postlethwait J."/>
            <person name="Robinson-Rechavi M."/>
            <person name="Echchiki A."/>
            <person name="Begum T."/>
            <person name="Montfort J."/>
            <person name="Schartl M."/>
            <person name="Bobe J."/>
            <person name="Guiguen Y."/>
        </authorList>
    </citation>
    <scope>NUCLEOTIDE SEQUENCE [LARGE SCALE GENOMIC DNA]</scope>
    <source>
        <strain evidence="1">M_S1</strain>
        <tissue evidence="1">Blood</tissue>
    </source>
</reference>
<dbReference type="AlphaFoldDB" id="A0A7J6B499"/>